<gene>
    <name evidence="6" type="ORF">AX774_g7020</name>
</gene>
<dbReference type="GO" id="GO:0022625">
    <property type="term" value="C:cytosolic large ribosomal subunit"/>
    <property type="evidence" value="ECO:0007669"/>
    <property type="project" value="TreeGrafter"/>
</dbReference>
<reference evidence="7" key="1">
    <citation type="submission" date="2017-01" db="EMBL/GenBank/DDBJ databases">
        <authorList>
            <person name="Wang Y."/>
            <person name="White M."/>
            <person name="Kvist S."/>
            <person name="Moncalvo J.-M."/>
        </authorList>
    </citation>
    <scope>NUCLEOTIDE SEQUENCE [LARGE SCALE GENOMIC DNA]</scope>
    <source>
        <strain evidence="7">COL-18-3</strain>
    </source>
</reference>
<comment type="caution">
    <text evidence="6">The sequence shown here is derived from an EMBL/GenBank/DDBJ whole genome shotgun (WGS) entry which is preliminary data.</text>
</comment>
<keyword evidence="3" id="KW-0687">Ribonucleoprotein</keyword>
<dbReference type="PANTHER" id="PTHR10792:SF1">
    <property type="entry name" value="RIBOSOMAL PROTEIN L24"/>
    <property type="match status" value="1"/>
</dbReference>
<evidence type="ECO:0000256" key="1">
    <source>
        <dbReference type="ARBA" id="ARBA00005647"/>
    </source>
</evidence>
<sequence length="148" mass="16835">MRLEICSFSGSKIYPGHGRTFVRGDSRIFHFLNSKTESLFHQAKNPRKIAWTVVYRGLHRKGISEEVAKKRTRRAVKYNRAIVGVSWEAIQSRRSEKPEVRAAARTAAITKAKEAKKTVAAEKAKANKQNKPQVSKTQAKPHSRPVRR</sequence>
<evidence type="ECO:0000256" key="3">
    <source>
        <dbReference type="ARBA" id="ARBA00023274"/>
    </source>
</evidence>
<feature type="compositionally biased region" description="Basic residues" evidence="4">
    <location>
        <begin position="139"/>
        <end position="148"/>
    </location>
</feature>
<feature type="region of interest" description="Disordered" evidence="4">
    <location>
        <begin position="113"/>
        <end position="148"/>
    </location>
</feature>
<dbReference type="FunFam" id="2.30.170.20:FF:000002">
    <property type="entry name" value="60S ribosomal protein L24"/>
    <property type="match status" value="1"/>
</dbReference>
<dbReference type="PANTHER" id="PTHR10792">
    <property type="entry name" value="60S RIBOSOMAL PROTEIN L24"/>
    <property type="match status" value="1"/>
</dbReference>
<name>A0A1R1PEY7_ZANCU</name>
<dbReference type="CDD" id="cd00472">
    <property type="entry name" value="Ribosomal_L24e_L24"/>
    <property type="match status" value="1"/>
</dbReference>
<dbReference type="OrthoDB" id="1727108at2759"/>
<dbReference type="AlphaFoldDB" id="A0A1R1PEY7"/>
<dbReference type="EMBL" id="LSSK01001509">
    <property type="protein sequence ID" value="OMH79560.1"/>
    <property type="molecule type" value="Genomic_DNA"/>
</dbReference>
<evidence type="ECO:0000256" key="2">
    <source>
        <dbReference type="ARBA" id="ARBA00022980"/>
    </source>
</evidence>
<keyword evidence="7" id="KW-1185">Reference proteome</keyword>
<evidence type="ECO:0000259" key="5">
    <source>
        <dbReference type="Pfam" id="PF01246"/>
    </source>
</evidence>
<dbReference type="PROSITE" id="PS01073">
    <property type="entry name" value="RIBOSOMAL_L24E"/>
    <property type="match status" value="1"/>
</dbReference>
<keyword evidence="2 6" id="KW-0689">Ribosomal protein</keyword>
<evidence type="ECO:0000313" key="6">
    <source>
        <dbReference type="EMBL" id="OMH79560.1"/>
    </source>
</evidence>
<dbReference type="GO" id="GO:0002181">
    <property type="term" value="P:cytoplasmic translation"/>
    <property type="evidence" value="ECO:0007669"/>
    <property type="project" value="TreeGrafter"/>
</dbReference>
<evidence type="ECO:0000313" key="7">
    <source>
        <dbReference type="Proteomes" id="UP000188320"/>
    </source>
</evidence>
<organism evidence="6 7">
    <name type="scientific">Zancudomyces culisetae</name>
    <name type="common">Gut fungus</name>
    <name type="synonym">Smittium culisetae</name>
    <dbReference type="NCBI Taxonomy" id="1213189"/>
    <lineage>
        <taxon>Eukaryota</taxon>
        <taxon>Fungi</taxon>
        <taxon>Fungi incertae sedis</taxon>
        <taxon>Zoopagomycota</taxon>
        <taxon>Kickxellomycotina</taxon>
        <taxon>Harpellomycetes</taxon>
        <taxon>Harpellales</taxon>
        <taxon>Legeriomycetaceae</taxon>
        <taxon>Zancudomyces</taxon>
    </lineage>
</organism>
<proteinExistence type="inferred from homology"/>
<dbReference type="GO" id="GO:0003729">
    <property type="term" value="F:mRNA binding"/>
    <property type="evidence" value="ECO:0007669"/>
    <property type="project" value="TreeGrafter"/>
</dbReference>
<dbReference type="Proteomes" id="UP000188320">
    <property type="component" value="Unassembled WGS sequence"/>
</dbReference>
<dbReference type="InterPro" id="IPR023442">
    <property type="entry name" value="Ribosomal_eL24_CS"/>
</dbReference>
<dbReference type="Gene3D" id="6.10.250.1270">
    <property type="match status" value="1"/>
</dbReference>
<feature type="domain" description="Large ribosomal subunit protein eL24-related N-terminal" evidence="5">
    <location>
        <begin position="1"/>
        <end position="66"/>
    </location>
</feature>
<dbReference type="Gene3D" id="2.30.170.20">
    <property type="entry name" value="Ribosomal protein L24e"/>
    <property type="match status" value="1"/>
</dbReference>
<dbReference type="InterPro" id="IPR056366">
    <property type="entry name" value="Ribosomal_eL24"/>
</dbReference>
<accession>A0A1R1PEY7</accession>
<dbReference type="Pfam" id="PF01246">
    <property type="entry name" value="Ribosomal_L24e"/>
    <property type="match status" value="1"/>
</dbReference>
<dbReference type="InterPro" id="IPR038630">
    <property type="entry name" value="L24e/L24_sf"/>
</dbReference>
<evidence type="ECO:0000256" key="4">
    <source>
        <dbReference type="SAM" id="MobiDB-lite"/>
    </source>
</evidence>
<comment type="similarity">
    <text evidence="1">Belongs to the eukaryotic ribosomal protein eL24 family.</text>
</comment>
<dbReference type="InterPro" id="IPR000988">
    <property type="entry name" value="Ribosomal_eL24-rel_N"/>
</dbReference>
<feature type="compositionally biased region" description="Basic and acidic residues" evidence="4">
    <location>
        <begin position="113"/>
        <end position="125"/>
    </location>
</feature>
<dbReference type="GO" id="GO:0003735">
    <property type="term" value="F:structural constituent of ribosome"/>
    <property type="evidence" value="ECO:0007669"/>
    <property type="project" value="InterPro"/>
</dbReference>
<protein>
    <submittedName>
        <fullName evidence="6">60S ribosomal protein L24</fullName>
    </submittedName>
</protein>
<dbReference type="SUPFAM" id="SSF57716">
    <property type="entry name" value="Glucocorticoid receptor-like (DNA-binding domain)"/>
    <property type="match status" value="1"/>
</dbReference>